<evidence type="ECO:0000313" key="3">
    <source>
        <dbReference type="EMBL" id="CDW82458.1"/>
    </source>
</evidence>
<sequence>MDSSYFMLYKDIGKVYRSSFGRLKVFSKQPSPKNQAQQSMDKDIKSYTNSDFFNRRNSQIENATKTSTNFFSGMSNIKQNIDIRAINSNQTHRKVQSNGNLDWVQESKSSFVLKIPKQQDQEFPDYGQLQNIQNSQASPQSMYRSQGVRDCDSGYNFFQAVLTTPKYNAQENQPQQTPNLLNQKNLLPKQRKDEDVDEPSEFFRLTNSFKKPYSHTRILKDHNRRKAQEKDFRQTDSTFYLHQSQNFRATYIRAGQQKQLRTMEQHLAQYGHLAEESTQVGLFLLMIINDDGNDPSKKKKIQKMINEVKIQYEQQIQYLTETFTEETEQLYQIISDQSRDSLQLLARFNQLDFLYQNVKGDYEILIQGIKTELRNEQQNAQRCIDQFNDKQKEIDFLKEQGQEKDQQLEIARGYKANFKVKTNKLKEVIRLYQKKYHDIDIKFMHEEINRLGMIKDTAKHTIHEFEIQSKLYQQDIKQLLDYIAIMITSGFQIFHSTREANEMDEIDEAPTLLGMLQSSAAIYHVTSRKNIFKVKKLAQYSGQFAKNPNKQDEPLITGTDDKESLQSFTNSAKEHGSTNQLRRPSSKQIKRSDLSQNEKLDDPFGENLQIDYDNDKSRFREDFENYLVKKGNYQILR</sequence>
<accession>A0A078AND7</accession>
<feature type="coiled-coil region" evidence="1">
    <location>
        <begin position="366"/>
        <end position="400"/>
    </location>
</feature>
<organism evidence="3 4">
    <name type="scientific">Stylonychia lemnae</name>
    <name type="common">Ciliate</name>
    <dbReference type="NCBI Taxonomy" id="5949"/>
    <lineage>
        <taxon>Eukaryota</taxon>
        <taxon>Sar</taxon>
        <taxon>Alveolata</taxon>
        <taxon>Ciliophora</taxon>
        <taxon>Intramacronucleata</taxon>
        <taxon>Spirotrichea</taxon>
        <taxon>Stichotrichia</taxon>
        <taxon>Sporadotrichida</taxon>
        <taxon>Oxytrichidae</taxon>
        <taxon>Stylonychinae</taxon>
        <taxon>Stylonychia</taxon>
    </lineage>
</organism>
<feature type="compositionally biased region" description="Polar residues" evidence="2">
    <location>
        <begin position="570"/>
        <end position="583"/>
    </location>
</feature>
<keyword evidence="4" id="KW-1185">Reference proteome</keyword>
<feature type="compositionally biased region" description="Low complexity" evidence="2">
    <location>
        <begin position="172"/>
        <end position="188"/>
    </location>
</feature>
<name>A0A078AND7_STYLE</name>
<dbReference type="InParanoid" id="A0A078AND7"/>
<reference evidence="3 4" key="1">
    <citation type="submission" date="2014-06" db="EMBL/GenBank/DDBJ databases">
        <authorList>
            <person name="Swart Estienne"/>
        </authorList>
    </citation>
    <scope>NUCLEOTIDE SEQUENCE [LARGE SCALE GENOMIC DNA]</scope>
    <source>
        <strain evidence="3 4">130c</strain>
    </source>
</reference>
<keyword evidence="1" id="KW-0175">Coiled coil</keyword>
<evidence type="ECO:0000313" key="4">
    <source>
        <dbReference type="Proteomes" id="UP000039865"/>
    </source>
</evidence>
<feature type="region of interest" description="Disordered" evidence="2">
    <location>
        <begin position="570"/>
        <end position="607"/>
    </location>
</feature>
<dbReference type="AlphaFoldDB" id="A0A078AND7"/>
<feature type="region of interest" description="Disordered" evidence="2">
    <location>
        <begin position="169"/>
        <end position="198"/>
    </location>
</feature>
<dbReference type="EMBL" id="CCKQ01010933">
    <property type="protein sequence ID" value="CDW82458.1"/>
    <property type="molecule type" value="Genomic_DNA"/>
</dbReference>
<feature type="compositionally biased region" description="Basic and acidic residues" evidence="2">
    <location>
        <begin position="590"/>
        <end position="602"/>
    </location>
</feature>
<proteinExistence type="predicted"/>
<protein>
    <submittedName>
        <fullName evidence="3">Uncharacterized protein</fullName>
    </submittedName>
</protein>
<evidence type="ECO:0000256" key="1">
    <source>
        <dbReference type="SAM" id="Coils"/>
    </source>
</evidence>
<gene>
    <name evidence="3" type="primary">Contig11321.g12097</name>
    <name evidence="3" type="ORF">STYLEM_11491</name>
</gene>
<evidence type="ECO:0000256" key="2">
    <source>
        <dbReference type="SAM" id="MobiDB-lite"/>
    </source>
</evidence>
<dbReference type="Proteomes" id="UP000039865">
    <property type="component" value="Unassembled WGS sequence"/>
</dbReference>